<keyword evidence="2 5" id="KW-0812">Transmembrane</keyword>
<feature type="transmembrane region" description="Helical" evidence="5">
    <location>
        <begin position="92"/>
        <end position="112"/>
    </location>
</feature>
<dbReference type="RefSeq" id="WP_151168013.1">
    <property type="nucleotide sequence ID" value="NZ_WACR01000006.1"/>
</dbReference>
<feature type="transmembrane region" description="Helical" evidence="5">
    <location>
        <begin position="137"/>
        <end position="157"/>
    </location>
</feature>
<evidence type="ECO:0000256" key="1">
    <source>
        <dbReference type="ARBA" id="ARBA00004141"/>
    </source>
</evidence>
<evidence type="ECO:0000313" key="7">
    <source>
        <dbReference type="Proteomes" id="UP000435357"/>
    </source>
</evidence>
<reference evidence="6 7" key="1">
    <citation type="submission" date="2019-09" db="EMBL/GenBank/DDBJ databases">
        <title>Genomes of Cryomorphaceae.</title>
        <authorList>
            <person name="Bowman J.P."/>
        </authorList>
    </citation>
    <scope>NUCLEOTIDE SEQUENCE [LARGE SCALE GENOMIC DNA]</scope>
    <source>
        <strain evidence="6 7">KCTC 52047</strain>
    </source>
</reference>
<dbReference type="InterPro" id="IPR023271">
    <property type="entry name" value="Aquaporin-like"/>
</dbReference>
<keyword evidence="3 5" id="KW-1133">Transmembrane helix</keyword>
<evidence type="ECO:0000256" key="4">
    <source>
        <dbReference type="ARBA" id="ARBA00023136"/>
    </source>
</evidence>
<dbReference type="EMBL" id="WACR01000006">
    <property type="protein sequence ID" value="KAB1063969.1"/>
    <property type="molecule type" value="Genomic_DNA"/>
</dbReference>
<organism evidence="6 7">
    <name type="scientific">Salibacter halophilus</name>
    <dbReference type="NCBI Taxonomy" id="1803916"/>
    <lineage>
        <taxon>Bacteria</taxon>
        <taxon>Pseudomonadati</taxon>
        <taxon>Bacteroidota</taxon>
        <taxon>Flavobacteriia</taxon>
        <taxon>Flavobacteriales</taxon>
        <taxon>Salibacteraceae</taxon>
        <taxon>Salibacter</taxon>
    </lineage>
</organism>
<protein>
    <submittedName>
        <fullName evidence="6">Uncharacterized protein</fullName>
    </submittedName>
</protein>
<sequence>MMTSKKRYQKFMTISHYGGEIFASFLFSLLFLIFIYRFISPEYDISYAELSFYVGLGFLAAMFTPSYRYVVDVIPLITLIKLFESGFSWRRLLHIPFQILGAFFAVQIFLMLNECCLSNIGEVYHFNTIRYSIESQWVTGFANGILVAIIYYMYYIIRYVFREVEFSGTLFLSILIMLLFFASGWISNTSIINPFALFFYGLETGSAIPFTLEEFAIHVISPIFFLIVSRGYIRINLVREYIDTRIKNNKIGGFKNYDV</sequence>
<evidence type="ECO:0000256" key="2">
    <source>
        <dbReference type="ARBA" id="ARBA00022692"/>
    </source>
</evidence>
<proteinExistence type="predicted"/>
<feature type="transmembrane region" description="Helical" evidence="5">
    <location>
        <begin position="51"/>
        <end position="71"/>
    </location>
</feature>
<keyword evidence="7" id="KW-1185">Reference proteome</keyword>
<feature type="transmembrane region" description="Helical" evidence="5">
    <location>
        <begin position="21"/>
        <end position="39"/>
    </location>
</feature>
<dbReference type="SUPFAM" id="SSF81338">
    <property type="entry name" value="Aquaporin-like"/>
    <property type="match status" value="1"/>
</dbReference>
<evidence type="ECO:0000256" key="5">
    <source>
        <dbReference type="SAM" id="Phobius"/>
    </source>
</evidence>
<dbReference type="AlphaFoldDB" id="A0A6N6M6L1"/>
<accession>A0A6N6M6L1</accession>
<keyword evidence="4 5" id="KW-0472">Membrane</keyword>
<comment type="subcellular location">
    <subcellularLocation>
        <location evidence="1">Membrane</location>
        <topology evidence="1">Multi-pass membrane protein</topology>
    </subcellularLocation>
</comment>
<evidence type="ECO:0000313" key="6">
    <source>
        <dbReference type="EMBL" id="KAB1063969.1"/>
    </source>
</evidence>
<feature type="transmembrane region" description="Helical" evidence="5">
    <location>
        <begin position="169"/>
        <end position="195"/>
    </location>
</feature>
<dbReference type="Proteomes" id="UP000435357">
    <property type="component" value="Unassembled WGS sequence"/>
</dbReference>
<gene>
    <name evidence="6" type="ORF">F3059_08000</name>
</gene>
<name>A0A6N6M6L1_9FLAO</name>
<dbReference type="GO" id="GO:0016020">
    <property type="term" value="C:membrane"/>
    <property type="evidence" value="ECO:0007669"/>
    <property type="project" value="UniProtKB-SubCell"/>
</dbReference>
<feature type="transmembrane region" description="Helical" evidence="5">
    <location>
        <begin position="215"/>
        <end position="233"/>
    </location>
</feature>
<evidence type="ECO:0000256" key="3">
    <source>
        <dbReference type="ARBA" id="ARBA00022989"/>
    </source>
</evidence>
<dbReference type="Gene3D" id="1.20.1080.10">
    <property type="entry name" value="Glycerol uptake facilitator protein"/>
    <property type="match status" value="1"/>
</dbReference>
<comment type="caution">
    <text evidence="6">The sequence shown here is derived from an EMBL/GenBank/DDBJ whole genome shotgun (WGS) entry which is preliminary data.</text>
</comment>